<keyword evidence="2" id="KW-1185">Reference proteome</keyword>
<reference evidence="1 2" key="1">
    <citation type="submission" date="2017-06" db="EMBL/GenBank/DDBJ databases">
        <authorList>
            <person name="Kim H.J."/>
            <person name="Triplett B.A."/>
        </authorList>
    </citation>
    <scope>NUCLEOTIDE SEQUENCE [LARGE SCALE GENOMIC DNA]</scope>
    <source>
        <strain evidence="1 2">DSM 18704</strain>
    </source>
</reference>
<dbReference type="EMBL" id="FZOU01000001">
    <property type="protein sequence ID" value="SNS24479.1"/>
    <property type="molecule type" value="Genomic_DNA"/>
</dbReference>
<organism evidence="1 2">
    <name type="scientific">Granulicella rosea</name>
    <dbReference type="NCBI Taxonomy" id="474952"/>
    <lineage>
        <taxon>Bacteria</taxon>
        <taxon>Pseudomonadati</taxon>
        <taxon>Acidobacteriota</taxon>
        <taxon>Terriglobia</taxon>
        <taxon>Terriglobales</taxon>
        <taxon>Acidobacteriaceae</taxon>
        <taxon>Granulicella</taxon>
    </lineage>
</organism>
<proteinExistence type="predicted"/>
<dbReference type="RefSeq" id="WP_142988140.1">
    <property type="nucleotide sequence ID" value="NZ_FZOU01000001.1"/>
</dbReference>
<protein>
    <submittedName>
        <fullName evidence="1">Uncharacterized protein</fullName>
    </submittedName>
</protein>
<name>A0A239CX24_9BACT</name>
<gene>
    <name evidence="1" type="ORF">SAMN05421770_101157</name>
</gene>
<dbReference type="Proteomes" id="UP000198356">
    <property type="component" value="Unassembled WGS sequence"/>
</dbReference>
<dbReference type="OrthoDB" id="281610at2"/>
<evidence type="ECO:0000313" key="1">
    <source>
        <dbReference type="EMBL" id="SNS24479.1"/>
    </source>
</evidence>
<sequence>MNYEVCRSPENGFLGLQITQTEFDSLMRAQKTIKAVSDIEFRYDMLLGNFLDLQRMTFEIIASSTLRYKPDMNSLLLPLVPIGRVFQNFLSTASAYVGQFRSSALKSLKQGANLIVEQERDRSFEFRVMESLRNHAMHKGLPVRSYRPHGGWENITDPKLAKRKERMAISLSVEDLLQDPRSSSDVLQELKQRNPNDIDLLAWSKHYLESLSKIHIGIRELMKDEENQARSLRAAAVTRFAELNGKLHMDFVLATEKDSSGNVCRETYLNPQLENLVDSLRSRNKALGAYSRVEIVV</sequence>
<accession>A0A239CX24</accession>
<evidence type="ECO:0000313" key="2">
    <source>
        <dbReference type="Proteomes" id="UP000198356"/>
    </source>
</evidence>
<dbReference type="AlphaFoldDB" id="A0A239CX24"/>